<evidence type="ECO:0000313" key="2">
    <source>
        <dbReference type="EMBL" id="MPC28099.1"/>
    </source>
</evidence>
<gene>
    <name evidence="2" type="ORF">E2C01_021294</name>
</gene>
<name>A0A5B7E3U5_PORTR</name>
<feature type="region of interest" description="Disordered" evidence="1">
    <location>
        <begin position="153"/>
        <end position="184"/>
    </location>
</feature>
<accession>A0A5B7E3U5</accession>
<sequence length="216" mass="23999">MYTVGSASTSPSLLNLTNDASCRAFHRRSSTPGSSSLKSSTKAHILFDSNTRKPNQPIISVAFENSTGYVRLLSYIKEKEHEARSLRAQALIPRRPLRKWISRWRENPSSLPAHRPAGYFLHEPSSLALAGIVFTFLRLSLRYLASLSTSLSSLHHSSPTSQCPGVSLSTGIKRSSPRKRNSQHANVLLKKPLSHEYISCTEVFYGLCKSTRGIMD</sequence>
<dbReference type="AlphaFoldDB" id="A0A5B7E3U5"/>
<evidence type="ECO:0000256" key="1">
    <source>
        <dbReference type="SAM" id="MobiDB-lite"/>
    </source>
</evidence>
<dbReference type="Proteomes" id="UP000324222">
    <property type="component" value="Unassembled WGS sequence"/>
</dbReference>
<protein>
    <submittedName>
        <fullName evidence="2">Uncharacterized protein</fullName>
    </submittedName>
</protein>
<keyword evidence="3" id="KW-1185">Reference proteome</keyword>
<comment type="caution">
    <text evidence="2">The sequence shown here is derived from an EMBL/GenBank/DDBJ whole genome shotgun (WGS) entry which is preliminary data.</text>
</comment>
<feature type="compositionally biased region" description="Polar residues" evidence="1">
    <location>
        <begin position="162"/>
        <end position="173"/>
    </location>
</feature>
<reference evidence="2 3" key="1">
    <citation type="submission" date="2019-05" db="EMBL/GenBank/DDBJ databases">
        <title>Another draft genome of Portunus trituberculatus and its Hox gene families provides insights of decapod evolution.</title>
        <authorList>
            <person name="Jeong J.-H."/>
            <person name="Song I."/>
            <person name="Kim S."/>
            <person name="Choi T."/>
            <person name="Kim D."/>
            <person name="Ryu S."/>
            <person name="Kim W."/>
        </authorList>
    </citation>
    <scope>NUCLEOTIDE SEQUENCE [LARGE SCALE GENOMIC DNA]</scope>
    <source>
        <tissue evidence="2">Muscle</tissue>
    </source>
</reference>
<evidence type="ECO:0000313" key="3">
    <source>
        <dbReference type="Proteomes" id="UP000324222"/>
    </source>
</evidence>
<proteinExistence type="predicted"/>
<dbReference type="EMBL" id="VSRR010001855">
    <property type="protein sequence ID" value="MPC28099.1"/>
    <property type="molecule type" value="Genomic_DNA"/>
</dbReference>
<organism evidence="2 3">
    <name type="scientific">Portunus trituberculatus</name>
    <name type="common">Swimming crab</name>
    <name type="synonym">Neptunus trituberculatus</name>
    <dbReference type="NCBI Taxonomy" id="210409"/>
    <lineage>
        <taxon>Eukaryota</taxon>
        <taxon>Metazoa</taxon>
        <taxon>Ecdysozoa</taxon>
        <taxon>Arthropoda</taxon>
        <taxon>Crustacea</taxon>
        <taxon>Multicrustacea</taxon>
        <taxon>Malacostraca</taxon>
        <taxon>Eumalacostraca</taxon>
        <taxon>Eucarida</taxon>
        <taxon>Decapoda</taxon>
        <taxon>Pleocyemata</taxon>
        <taxon>Brachyura</taxon>
        <taxon>Eubrachyura</taxon>
        <taxon>Portunoidea</taxon>
        <taxon>Portunidae</taxon>
        <taxon>Portuninae</taxon>
        <taxon>Portunus</taxon>
    </lineage>
</organism>